<reference evidence="2 3" key="1">
    <citation type="submission" date="2014-06" db="EMBL/GenBank/DDBJ databases">
        <authorList>
            <person name="Le Roux F."/>
        </authorList>
    </citation>
    <scope>NUCLEOTIDE SEQUENCE [LARGE SCALE GENOMIC DNA]</scope>
    <source>
        <strain evidence="2 3">J2-31</strain>
    </source>
</reference>
<accession>A0AA87C0Y9</accession>
<keyword evidence="3" id="KW-1185">Reference proteome</keyword>
<evidence type="ECO:0000313" key="2">
    <source>
        <dbReference type="EMBL" id="CDT72766.1"/>
    </source>
</evidence>
<evidence type="ECO:0000256" key="1">
    <source>
        <dbReference type="SAM" id="MobiDB-lite"/>
    </source>
</evidence>
<name>A0AA87C0Y9_9VIBR</name>
<gene>
    <name evidence="2" type="ORF">VCR31J2_1290212</name>
</gene>
<feature type="region of interest" description="Disordered" evidence="1">
    <location>
        <begin position="269"/>
        <end position="297"/>
    </location>
</feature>
<protein>
    <recommendedName>
        <fullName evidence="4">Replication protein</fullName>
    </recommendedName>
</protein>
<proteinExistence type="predicted"/>
<dbReference type="EMBL" id="CCKJ01000034">
    <property type="protein sequence ID" value="CDT72766.1"/>
    <property type="molecule type" value="Genomic_DNA"/>
</dbReference>
<organism evidence="2 3">
    <name type="scientific">Vibrio coralliirubri</name>
    <dbReference type="NCBI Taxonomy" id="1516159"/>
    <lineage>
        <taxon>Bacteria</taxon>
        <taxon>Pseudomonadati</taxon>
        <taxon>Pseudomonadota</taxon>
        <taxon>Gammaproteobacteria</taxon>
        <taxon>Vibrionales</taxon>
        <taxon>Vibrionaceae</taxon>
        <taxon>Vibrio</taxon>
    </lineage>
</organism>
<feature type="compositionally biased region" description="Polar residues" evidence="1">
    <location>
        <begin position="281"/>
        <end position="297"/>
    </location>
</feature>
<dbReference type="AlphaFoldDB" id="A0AA87C0Y9"/>
<sequence length="297" mass="33828">MIEFLDRPIAFHRPFVKLGIGITGALMLSQAIYWSRRTNVSGYFYKTQAEWEEETGMTRRELDTARKKLRDLGILEEKKQGVPCRIFYKINEPNLIAQLRHSSLAECAKQCSTNAPTCAAQKRQTKTETTQRLPETTNNKDPVSVIESCFDRLWAAYPTKKSKKNSLAKFKSIVTAQSEPPEVFTEMLCRDVETRVANRQFGFDKLHLTTYLNQERWNDDHEKTRTSQAAPKNRVEQYNAELLERYGHTATSIGRQGNSFEPGRLDPSQVCGGLRDEMAASGTTIDLDSSDYNDVGQ</sequence>
<evidence type="ECO:0008006" key="4">
    <source>
        <dbReference type="Google" id="ProtNLM"/>
    </source>
</evidence>
<dbReference type="Proteomes" id="UP000041625">
    <property type="component" value="Unassembled WGS sequence"/>
</dbReference>
<evidence type="ECO:0000313" key="3">
    <source>
        <dbReference type="Proteomes" id="UP000041625"/>
    </source>
</evidence>
<comment type="caution">
    <text evidence="2">The sequence shown here is derived from an EMBL/GenBank/DDBJ whole genome shotgun (WGS) entry which is preliminary data.</text>
</comment>